<keyword evidence="1" id="KW-0812">Transmembrane</keyword>
<name>A0A9D1ZM16_9LACO</name>
<dbReference type="EMBL" id="DXCM01000025">
    <property type="protein sequence ID" value="HIY92035.1"/>
    <property type="molecule type" value="Genomic_DNA"/>
</dbReference>
<evidence type="ECO:0000313" key="3">
    <source>
        <dbReference type="Proteomes" id="UP000824013"/>
    </source>
</evidence>
<evidence type="ECO:0000256" key="1">
    <source>
        <dbReference type="SAM" id="Phobius"/>
    </source>
</evidence>
<feature type="transmembrane region" description="Helical" evidence="1">
    <location>
        <begin position="12"/>
        <end position="31"/>
    </location>
</feature>
<dbReference type="Proteomes" id="UP000824013">
    <property type="component" value="Unassembled WGS sequence"/>
</dbReference>
<dbReference type="AlphaFoldDB" id="A0A9D1ZM16"/>
<organism evidence="2 3">
    <name type="scientific">Candidatus Companilactobacillus pullicola</name>
    <dbReference type="NCBI Taxonomy" id="2838523"/>
    <lineage>
        <taxon>Bacteria</taxon>
        <taxon>Bacillati</taxon>
        <taxon>Bacillota</taxon>
        <taxon>Bacilli</taxon>
        <taxon>Lactobacillales</taxon>
        <taxon>Lactobacillaceae</taxon>
        <taxon>Companilactobacillus</taxon>
    </lineage>
</organism>
<keyword evidence="1" id="KW-0472">Membrane</keyword>
<reference evidence="2" key="2">
    <citation type="submission" date="2021-04" db="EMBL/GenBank/DDBJ databases">
        <authorList>
            <person name="Gilroy R."/>
        </authorList>
    </citation>
    <scope>NUCLEOTIDE SEQUENCE</scope>
    <source>
        <strain evidence="2">3204</strain>
    </source>
</reference>
<evidence type="ECO:0000313" key="2">
    <source>
        <dbReference type="EMBL" id="HIY92035.1"/>
    </source>
</evidence>
<comment type="caution">
    <text evidence="2">The sequence shown here is derived from an EMBL/GenBank/DDBJ whole genome shotgun (WGS) entry which is preliminary data.</text>
</comment>
<keyword evidence="1" id="KW-1133">Transmembrane helix</keyword>
<proteinExistence type="predicted"/>
<protein>
    <submittedName>
        <fullName evidence="2">Uncharacterized protein</fullName>
    </submittedName>
</protein>
<accession>A0A9D1ZM16</accession>
<sequence>MKKILKNVLRWGVFGACWFAFSGIVKAIFSINHLNTVNDFVNIYNLITYILTFEIGGWLSQTALVKPLNKFLDWMDSKNWLNWLYRIIDWFHD</sequence>
<reference evidence="2" key="1">
    <citation type="journal article" date="2021" name="PeerJ">
        <title>Extensive microbial diversity within the chicken gut microbiome revealed by metagenomics and culture.</title>
        <authorList>
            <person name="Gilroy R."/>
            <person name="Ravi A."/>
            <person name="Getino M."/>
            <person name="Pursley I."/>
            <person name="Horton D.L."/>
            <person name="Alikhan N.F."/>
            <person name="Baker D."/>
            <person name="Gharbi K."/>
            <person name="Hall N."/>
            <person name="Watson M."/>
            <person name="Adriaenssens E.M."/>
            <person name="Foster-Nyarko E."/>
            <person name="Jarju S."/>
            <person name="Secka A."/>
            <person name="Antonio M."/>
            <person name="Oren A."/>
            <person name="Chaudhuri R.R."/>
            <person name="La Ragione R."/>
            <person name="Hildebrand F."/>
            <person name="Pallen M.J."/>
        </authorList>
    </citation>
    <scope>NUCLEOTIDE SEQUENCE</scope>
    <source>
        <strain evidence="2">3204</strain>
    </source>
</reference>
<gene>
    <name evidence="2" type="ORF">H9820_03705</name>
</gene>
<feature type="transmembrane region" description="Helical" evidence="1">
    <location>
        <begin position="43"/>
        <end position="65"/>
    </location>
</feature>